<evidence type="ECO:0000256" key="6">
    <source>
        <dbReference type="ARBA" id="ARBA00023053"/>
    </source>
</evidence>
<evidence type="ECO:0000313" key="14">
    <source>
        <dbReference type="Proteomes" id="UP000288216"/>
    </source>
</evidence>
<dbReference type="OMA" id="HAETENF"/>
<comment type="similarity">
    <text evidence="12">Belongs to the amiloride-sensitive sodium channel (TC 1.A.6) family.</text>
</comment>
<keyword evidence="7 12" id="KW-0406">Ion transport</keyword>
<evidence type="ECO:0000256" key="5">
    <source>
        <dbReference type="ARBA" id="ARBA00022989"/>
    </source>
</evidence>
<reference evidence="13 14" key="1">
    <citation type="journal article" date="2018" name="Nat. Ecol. Evol.">
        <title>Shark genomes provide insights into elasmobranch evolution and the origin of vertebrates.</title>
        <authorList>
            <person name="Hara Y"/>
            <person name="Yamaguchi K"/>
            <person name="Onimaru K"/>
            <person name="Kadota M"/>
            <person name="Koyanagi M"/>
            <person name="Keeley SD"/>
            <person name="Tatsumi K"/>
            <person name="Tanaka K"/>
            <person name="Motone F"/>
            <person name="Kageyama Y"/>
            <person name="Nozu R"/>
            <person name="Adachi N"/>
            <person name="Nishimura O"/>
            <person name="Nakagawa R"/>
            <person name="Tanegashima C"/>
            <person name="Kiyatake I"/>
            <person name="Matsumoto R"/>
            <person name="Murakumo K"/>
            <person name="Nishida K"/>
            <person name="Terakita A"/>
            <person name="Kuratani S"/>
            <person name="Sato K"/>
            <person name="Hyodo S Kuraku.S."/>
        </authorList>
    </citation>
    <scope>NUCLEOTIDE SEQUENCE [LARGE SCALE GENOMIC DNA]</scope>
</reference>
<dbReference type="Gene3D" id="2.60.470.10">
    <property type="entry name" value="Acid-sensing ion channels like domains"/>
    <property type="match status" value="1"/>
</dbReference>
<evidence type="ECO:0000256" key="2">
    <source>
        <dbReference type="ARBA" id="ARBA00022448"/>
    </source>
</evidence>
<evidence type="ECO:0000256" key="8">
    <source>
        <dbReference type="ARBA" id="ARBA00023136"/>
    </source>
</evidence>
<keyword evidence="4 12" id="KW-0812">Transmembrane</keyword>
<evidence type="ECO:0000256" key="10">
    <source>
        <dbReference type="ARBA" id="ARBA00023201"/>
    </source>
</evidence>
<keyword evidence="10 12" id="KW-0739">Sodium transport</keyword>
<keyword evidence="5" id="KW-1133">Transmembrane helix</keyword>
<gene>
    <name evidence="13" type="ORF">scyTo_0019069</name>
</gene>
<keyword evidence="11 12" id="KW-0407">Ion channel</keyword>
<dbReference type="FunFam" id="1.10.287.770:FF:000001">
    <property type="entry name" value="Acid-sensing ion channel subunit 1"/>
    <property type="match status" value="1"/>
</dbReference>
<dbReference type="Gene3D" id="1.10.287.770">
    <property type="entry name" value="YojJ-like"/>
    <property type="match status" value="1"/>
</dbReference>
<organism evidence="13 14">
    <name type="scientific">Scyliorhinus torazame</name>
    <name type="common">Cloudy catshark</name>
    <name type="synonym">Catulus torazame</name>
    <dbReference type="NCBI Taxonomy" id="75743"/>
    <lineage>
        <taxon>Eukaryota</taxon>
        <taxon>Metazoa</taxon>
        <taxon>Chordata</taxon>
        <taxon>Craniata</taxon>
        <taxon>Vertebrata</taxon>
        <taxon>Chondrichthyes</taxon>
        <taxon>Elasmobranchii</taxon>
        <taxon>Galeomorphii</taxon>
        <taxon>Galeoidea</taxon>
        <taxon>Carcharhiniformes</taxon>
        <taxon>Scyliorhinidae</taxon>
        <taxon>Scyliorhinus</taxon>
    </lineage>
</organism>
<dbReference type="GO" id="GO:0005886">
    <property type="term" value="C:plasma membrane"/>
    <property type="evidence" value="ECO:0007669"/>
    <property type="project" value="TreeGrafter"/>
</dbReference>
<sequence>MAISVPKSFLGVEEVTRDFQHVFTEYGSCYTFNYDDIAEKRANISGRGLSVMLDIKQLEMTDNPALGFVDAGISFVIHSPKEPPQVETMGLSTGVGMHARAAIRQLKTINQEYPWGECNPNIQLEYHDTYTTYGCLQECKSKHIKEHCGCIPFLLPGSGPECEPEKYYNCAYPILHYLEKEGLCKSGAHSFNCPIPCEEIKYSTVVSYSTFPSHRGLQFLSKKFQKSKQYIRENFVYIDIAYKDLNYEMTQQQKALPVTALIGDIGGQLGLFCGGSVITVIEVLEYLLTKFYWMCIVWLLKPPKVSNTINNIQNPPAKEKKQLSPK</sequence>
<evidence type="ECO:0000313" key="13">
    <source>
        <dbReference type="EMBL" id="GCB75894.1"/>
    </source>
</evidence>
<evidence type="ECO:0000256" key="9">
    <source>
        <dbReference type="ARBA" id="ARBA00023180"/>
    </source>
</evidence>
<comment type="subcellular location">
    <subcellularLocation>
        <location evidence="1">Membrane</location>
        <topology evidence="1">Multi-pass membrane protein</topology>
    </subcellularLocation>
</comment>
<dbReference type="InterPro" id="IPR001873">
    <property type="entry name" value="ENaC"/>
</dbReference>
<dbReference type="GO" id="GO:0015280">
    <property type="term" value="F:ligand-gated sodium channel activity"/>
    <property type="evidence" value="ECO:0007669"/>
    <property type="project" value="TreeGrafter"/>
</dbReference>
<keyword evidence="14" id="KW-1185">Reference proteome</keyword>
<keyword evidence="2 12" id="KW-0813">Transport</keyword>
<keyword evidence="6" id="KW-0915">Sodium</keyword>
<evidence type="ECO:0000256" key="7">
    <source>
        <dbReference type="ARBA" id="ARBA00023065"/>
    </source>
</evidence>
<comment type="caution">
    <text evidence="13">The sequence shown here is derived from an EMBL/GenBank/DDBJ whole genome shotgun (WGS) entry which is preliminary data.</text>
</comment>
<proteinExistence type="inferred from homology"/>
<evidence type="ECO:0000256" key="12">
    <source>
        <dbReference type="RuleBase" id="RU000679"/>
    </source>
</evidence>
<dbReference type="Pfam" id="PF00858">
    <property type="entry name" value="ASC"/>
    <property type="match status" value="1"/>
</dbReference>
<dbReference type="PANTHER" id="PTHR11690">
    <property type="entry name" value="AMILORIDE-SENSITIVE SODIUM CHANNEL-RELATED"/>
    <property type="match status" value="1"/>
</dbReference>
<name>A0A401PRY5_SCYTO</name>
<dbReference type="OrthoDB" id="6021021at2759"/>
<protein>
    <submittedName>
        <fullName evidence="13">Uncharacterized protein</fullName>
    </submittedName>
</protein>
<dbReference type="Proteomes" id="UP000288216">
    <property type="component" value="Unassembled WGS sequence"/>
</dbReference>
<evidence type="ECO:0000256" key="3">
    <source>
        <dbReference type="ARBA" id="ARBA00022461"/>
    </source>
</evidence>
<dbReference type="EMBL" id="BFAA01013849">
    <property type="protein sequence ID" value="GCB75894.1"/>
    <property type="molecule type" value="Genomic_DNA"/>
</dbReference>
<dbReference type="PANTHER" id="PTHR11690:SF286">
    <property type="entry name" value="ACID-SENSING ION CHANNEL 5"/>
    <property type="match status" value="1"/>
</dbReference>
<accession>A0A401PRY5</accession>
<keyword evidence="3 12" id="KW-0894">Sodium channel</keyword>
<keyword evidence="9" id="KW-0325">Glycoprotein</keyword>
<evidence type="ECO:0000256" key="4">
    <source>
        <dbReference type="ARBA" id="ARBA00022692"/>
    </source>
</evidence>
<keyword evidence="8" id="KW-0472">Membrane</keyword>
<evidence type="ECO:0000256" key="11">
    <source>
        <dbReference type="ARBA" id="ARBA00023303"/>
    </source>
</evidence>
<dbReference type="AlphaFoldDB" id="A0A401PRY5"/>
<evidence type="ECO:0000256" key="1">
    <source>
        <dbReference type="ARBA" id="ARBA00004141"/>
    </source>
</evidence>
<dbReference type="STRING" id="75743.A0A401PRY5"/>
<dbReference type="PRINTS" id="PR01078">
    <property type="entry name" value="AMINACHANNEL"/>
</dbReference>